<dbReference type="OrthoDB" id="9792522at2"/>
<dbReference type="Gene3D" id="2.50.20.10">
    <property type="entry name" value="Lipoprotein localisation LolA/LolB/LppX"/>
    <property type="match status" value="1"/>
</dbReference>
<gene>
    <name evidence="2" type="primary">lolA</name>
    <name evidence="2" type="ORF">N508_000952</name>
</gene>
<dbReference type="PANTHER" id="PTHR35869">
    <property type="entry name" value="OUTER-MEMBRANE LIPOPROTEIN CARRIER PROTEIN"/>
    <property type="match status" value="1"/>
</dbReference>
<proteinExistence type="predicted"/>
<evidence type="ECO:0000313" key="3">
    <source>
        <dbReference type="Proteomes" id="UP000017429"/>
    </source>
</evidence>
<name>V2Q294_9BACT</name>
<dbReference type="EMBL" id="CP097562">
    <property type="protein sequence ID" value="USF23879.1"/>
    <property type="molecule type" value="Genomic_DNA"/>
</dbReference>
<reference evidence="2" key="2">
    <citation type="submission" date="2022-05" db="EMBL/GenBank/DDBJ databases">
        <authorList>
            <person name="Proctor A.L."/>
            <person name="Phillips G.J."/>
            <person name="Wannemuehler M.J."/>
        </authorList>
    </citation>
    <scope>NUCLEOTIDE SEQUENCE</scope>
    <source>
        <strain evidence="2">ASF457</strain>
    </source>
</reference>
<organism evidence="2 3">
    <name type="scientific">Mucispirillum schaedleri ASF457</name>
    <dbReference type="NCBI Taxonomy" id="1379858"/>
    <lineage>
        <taxon>Bacteria</taxon>
        <taxon>Pseudomonadati</taxon>
        <taxon>Deferribacterota</taxon>
        <taxon>Deferribacteres</taxon>
        <taxon>Deferribacterales</taxon>
        <taxon>Mucispirillaceae</taxon>
        <taxon>Mucispirillum</taxon>
    </lineage>
</organism>
<accession>V2Q294</accession>
<protein>
    <submittedName>
        <fullName evidence="2">Outer-membrane lipoprotein carrier protein</fullName>
    </submittedName>
</protein>
<keyword evidence="2" id="KW-0449">Lipoprotein</keyword>
<dbReference type="CDD" id="cd16325">
    <property type="entry name" value="LolA"/>
    <property type="match status" value="1"/>
</dbReference>
<dbReference type="AlphaFoldDB" id="V2Q294"/>
<sequence>MKKLLLLLFILVCFTAFAEDKKNTDYMKQLSDIKSLSAEFKQINNLKDYGEDIYTGKVYINMKEKALWDYTEPYSSWYLITNTDINHYDEINNQLIKMKTKDYKEYALLQVLMDFSQLSKSFSAEQKDNTLYLKPKNDTGLAYINIVFKNDVISEINSKDNAGNLTTITLSKVEIDKKISDSSFKKKLPKDVNVFNQ</sequence>
<evidence type="ECO:0000313" key="2">
    <source>
        <dbReference type="EMBL" id="USF23879.1"/>
    </source>
</evidence>
<reference evidence="2" key="3">
    <citation type="submission" date="2022-06" db="EMBL/GenBank/DDBJ databases">
        <title>Resources to Facilitate Use of the Altered Schaedler Flora (ASF) Mouse Model to Study Microbiome Function.</title>
        <authorList>
            <person name="Proctor A."/>
            <person name="Parvinroo S."/>
            <person name="Richie T."/>
            <person name="Jia X."/>
            <person name="Lee S.T.M."/>
            <person name="Karp P.D."/>
            <person name="Paley S."/>
            <person name="Kostic A.D."/>
            <person name="Pierre J.F."/>
            <person name="Wannemuehler M.J."/>
            <person name="Phillips G.J."/>
        </authorList>
    </citation>
    <scope>NUCLEOTIDE SEQUENCE</scope>
    <source>
        <strain evidence="2">ASF457</strain>
    </source>
</reference>
<dbReference type="PANTHER" id="PTHR35869:SF1">
    <property type="entry name" value="OUTER-MEMBRANE LIPOPROTEIN CARRIER PROTEIN"/>
    <property type="match status" value="1"/>
</dbReference>
<dbReference type="eggNOG" id="COG2834">
    <property type="taxonomic scope" value="Bacteria"/>
</dbReference>
<dbReference type="InterPro" id="IPR004564">
    <property type="entry name" value="OM_lipoprot_carrier_LolA-like"/>
</dbReference>
<keyword evidence="1" id="KW-0732">Signal</keyword>
<evidence type="ECO:0000256" key="1">
    <source>
        <dbReference type="ARBA" id="ARBA00022729"/>
    </source>
</evidence>
<dbReference type="KEGG" id="msch:N508_000952"/>
<reference evidence="2" key="1">
    <citation type="journal article" date="2014" name="Genome Announc.">
        <title>Draft genome sequences of the altered schaedler flora, a defined bacterial community from gnotobiotic mice.</title>
        <authorList>
            <person name="Wannemuehler M.J."/>
            <person name="Overstreet A.M."/>
            <person name="Ward D.V."/>
            <person name="Phillips G.J."/>
        </authorList>
    </citation>
    <scope>NUCLEOTIDE SEQUENCE</scope>
    <source>
        <strain evidence="2">ASF457</strain>
    </source>
</reference>
<dbReference type="InterPro" id="IPR029046">
    <property type="entry name" value="LolA/LolB/LppX"/>
</dbReference>
<keyword evidence="3" id="KW-1185">Reference proteome</keyword>
<dbReference type="SUPFAM" id="SSF89392">
    <property type="entry name" value="Prokaryotic lipoproteins and lipoprotein localization factors"/>
    <property type="match status" value="1"/>
</dbReference>
<dbReference type="Pfam" id="PF03548">
    <property type="entry name" value="LolA"/>
    <property type="match status" value="1"/>
</dbReference>
<dbReference type="RefSeq" id="WP_023275249.1">
    <property type="nucleotide sequence ID" value="NZ_CP097562.1"/>
</dbReference>
<dbReference type="Proteomes" id="UP000017429">
    <property type="component" value="Chromosome"/>
</dbReference>